<evidence type="ECO:0000313" key="3">
    <source>
        <dbReference type="Proteomes" id="UP001497522"/>
    </source>
</evidence>
<reference evidence="2" key="1">
    <citation type="submission" date="2024-03" db="EMBL/GenBank/DDBJ databases">
        <authorList>
            <consortium name="ELIXIR-Norway"/>
            <consortium name="Elixir Norway"/>
        </authorList>
    </citation>
    <scope>NUCLEOTIDE SEQUENCE</scope>
</reference>
<gene>
    <name evidence="2" type="ORF">CSSPJE1EN2_LOCUS8350</name>
</gene>
<accession>A0ABP1ARY5</accession>
<dbReference type="PANTHER" id="PTHR36377">
    <property type="entry name" value="DNA MISMATCH REPAIR PROTEIN"/>
    <property type="match status" value="1"/>
</dbReference>
<evidence type="ECO:0000313" key="2">
    <source>
        <dbReference type="EMBL" id="CAK9865355.1"/>
    </source>
</evidence>
<name>A0ABP1ARY5_9BRYO</name>
<proteinExistence type="predicted"/>
<dbReference type="PANTHER" id="PTHR36377:SF1">
    <property type="entry name" value="DNA MISMATCH REPAIR PROTEIN"/>
    <property type="match status" value="1"/>
</dbReference>
<feature type="transmembrane region" description="Helical" evidence="1">
    <location>
        <begin position="6"/>
        <end position="30"/>
    </location>
</feature>
<dbReference type="Proteomes" id="UP001497522">
    <property type="component" value="Chromosome 15"/>
</dbReference>
<keyword evidence="1" id="KW-0812">Transmembrane</keyword>
<keyword evidence="1" id="KW-0472">Membrane</keyword>
<protein>
    <submittedName>
        <fullName evidence="2">Uncharacterized protein</fullName>
    </submittedName>
</protein>
<dbReference type="EMBL" id="OZ023716">
    <property type="protein sequence ID" value="CAK9865355.1"/>
    <property type="molecule type" value="Genomic_DNA"/>
</dbReference>
<keyword evidence="3" id="KW-1185">Reference proteome</keyword>
<organism evidence="2 3">
    <name type="scientific">Sphagnum jensenii</name>
    <dbReference type="NCBI Taxonomy" id="128206"/>
    <lineage>
        <taxon>Eukaryota</taxon>
        <taxon>Viridiplantae</taxon>
        <taxon>Streptophyta</taxon>
        <taxon>Embryophyta</taxon>
        <taxon>Bryophyta</taxon>
        <taxon>Sphagnophytina</taxon>
        <taxon>Sphagnopsida</taxon>
        <taxon>Sphagnales</taxon>
        <taxon>Sphagnaceae</taxon>
        <taxon>Sphagnum</taxon>
    </lineage>
</organism>
<keyword evidence="1" id="KW-1133">Transmembrane helix</keyword>
<evidence type="ECO:0000256" key="1">
    <source>
        <dbReference type="SAM" id="Phobius"/>
    </source>
</evidence>
<sequence length="80" mass="9121">MSGRWYLKLVLVGAAVGASMELFMISTGFYDKVVVIEAQRRAEQVEATEELVLASQSQQQQQQQFRQEMIPSLQSTERQL</sequence>